<comment type="subcellular location">
    <subcellularLocation>
        <location evidence="1 6">Nucleus</location>
    </subcellularLocation>
</comment>
<dbReference type="GO" id="GO:0005634">
    <property type="term" value="C:nucleus"/>
    <property type="evidence" value="ECO:0007669"/>
    <property type="project" value="UniProtKB-SubCell"/>
</dbReference>
<feature type="compositionally biased region" description="Acidic residues" evidence="7">
    <location>
        <begin position="693"/>
        <end position="713"/>
    </location>
</feature>
<evidence type="ECO:0000256" key="5">
    <source>
        <dbReference type="ARBA" id="ARBA00048336"/>
    </source>
</evidence>
<dbReference type="PROSITE" id="PS50969">
    <property type="entry name" value="FCP1"/>
    <property type="match status" value="1"/>
</dbReference>
<dbReference type="CDD" id="cd17729">
    <property type="entry name" value="BRCT_CTDP1"/>
    <property type="match status" value="1"/>
</dbReference>
<keyword evidence="3 6" id="KW-0539">Nucleus</keyword>
<evidence type="ECO:0000256" key="4">
    <source>
        <dbReference type="ARBA" id="ARBA00047761"/>
    </source>
</evidence>
<feature type="region of interest" description="Disordered" evidence="7">
    <location>
        <begin position="388"/>
        <end position="411"/>
    </location>
</feature>
<sequence>MGKLLSLGARLRYPITITKILKKPGDAVAKQESVLEYSFKWMREVGDPIAGNTWQEEETTVVGWDSPAEGTIKEWRLKEGMTFTRDAPCMVVEEACSHEIQFQGLCAICGKDMTEVNWASDQRDTQRATINMTHDQTGLMVSGDLAARAEHDTQKRLLRQRKLSLVVDLDQTIIHACIEPTVGEWMEDPTNPNYEAVKDVKKFQLNDEGPRGVVTSGCWYYIKMRPGLKEFLEKIAELYELHVYTMGTRAYAMNIAQIVDPDRKLFGNRVISRDENGSMISKSLQRLFPVNTNMVVIIDDRADVWPRNRPNLIKVVPYDFFRGIGDINSSFLPKRQDILPASPAPETKPAPAPIAPAPPPAAVPKPEPKTNGKVSAIDELVNMSSGEDKALQEAQTQQQEKSLEQQIKERPLLHMQEQLDKEDEEKEKATQETEDGAQIMTVQHRQQVLRDDDAELIYLQEHLTRLHEKFYQEYDEKRAAAPQQSAPKKKTEEVINLSAVPDVGFVLDTMKAATLAGTTIVLSGLVPLGVDVLQSEIGIQAMSFGAQIQTKVSKKVTHLVISTSRPRTQKVRQAAKISTIKIVSQNWLSDCLSQWQHLDEAPYLVEVHPADRRQMALSETTDAETVSDVDGDDQSRPSLTIIDETGEQRVLEEDEDASDEDDGDQDGDEENVMPEFEDGQLSPIDGLKSFDWEGVDDEMKEFLGSDDDSSDAETDSRSGDTESGDELPSSQQSNSSATGLKRKAVDDDNASDEGGSALSKKQRVAKSRGASKLSSVRTPNADDNESSSLPTPQVTGDEEDASLLPDGAVNLDNGADFDEDDLEADLEAELLAAGDD</sequence>
<evidence type="ECO:0000256" key="1">
    <source>
        <dbReference type="ARBA" id="ARBA00004123"/>
    </source>
</evidence>
<feature type="compositionally biased region" description="Pro residues" evidence="7">
    <location>
        <begin position="342"/>
        <end position="365"/>
    </location>
</feature>
<comment type="catalytic activity">
    <reaction evidence="4 6">
        <text>O-phospho-L-seryl-[protein] + H2O = L-seryl-[protein] + phosphate</text>
        <dbReference type="Rhea" id="RHEA:20629"/>
        <dbReference type="Rhea" id="RHEA-COMP:9863"/>
        <dbReference type="Rhea" id="RHEA-COMP:11604"/>
        <dbReference type="ChEBI" id="CHEBI:15377"/>
        <dbReference type="ChEBI" id="CHEBI:29999"/>
        <dbReference type="ChEBI" id="CHEBI:43474"/>
        <dbReference type="ChEBI" id="CHEBI:83421"/>
        <dbReference type="EC" id="3.1.3.16"/>
    </reaction>
</comment>
<keyword evidence="2 6" id="KW-0378">Hydrolase</keyword>
<evidence type="ECO:0000259" key="8">
    <source>
        <dbReference type="PROSITE" id="PS50172"/>
    </source>
</evidence>
<dbReference type="AlphaFoldDB" id="A0A9P6I1Y2"/>
<dbReference type="RefSeq" id="XP_038743786.1">
    <property type="nucleotide sequence ID" value="XM_038891023.1"/>
</dbReference>
<reference evidence="10" key="2">
    <citation type="submission" date="2020-11" db="EMBL/GenBank/DDBJ databases">
        <title>Whole genome sequencing of Colletotrichum sp.</title>
        <authorList>
            <person name="Li H."/>
        </authorList>
    </citation>
    <scope>NUCLEOTIDE SEQUENCE</scope>
    <source>
        <strain evidence="10">CkLH20</strain>
    </source>
</reference>
<keyword evidence="11" id="KW-1185">Reference proteome</keyword>
<evidence type="ECO:0000256" key="3">
    <source>
        <dbReference type="ARBA" id="ARBA00023242"/>
    </source>
</evidence>
<dbReference type="GeneID" id="62164097"/>
<dbReference type="Pfam" id="PF03031">
    <property type="entry name" value="NIF"/>
    <property type="match status" value="1"/>
</dbReference>
<feature type="region of interest" description="Disordered" evidence="7">
    <location>
        <begin position="618"/>
        <end position="817"/>
    </location>
</feature>
<dbReference type="NCBIfam" id="TIGR02250">
    <property type="entry name" value="FCP1_euk"/>
    <property type="match status" value="1"/>
</dbReference>
<dbReference type="Gene3D" id="2.40.50.100">
    <property type="match status" value="1"/>
</dbReference>
<evidence type="ECO:0000256" key="6">
    <source>
        <dbReference type="RuleBase" id="RU366066"/>
    </source>
</evidence>
<dbReference type="InterPro" id="IPR004274">
    <property type="entry name" value="FCP1_dom"/>
</dbReference>
<dbReference type="InterPro" id="IPR001357">
    <property type="entry name" value="BRCT_dom"/>
</dbReference>
<evidence type="ECO:0000256" key="7">
    <source>
        <dbReference type="SAM" id="MobiDB-lite"/>
    </source>
</evidence>
<dbReference type="InterPro" id="IPR036420">
    <property type="entry name" value="BRCT_dom_sf"/>
</dbReference>
<organism evidence="10 11">
    <name type="scientific">Colletotrichum karsti</name>
    <dbReference type="NCBI Taxonomy" id="1095194"/>
    <lineage>
        <taxon>Eukaryota</taxon>
        <taxon>Fungi</taxon>
        <taxon>Dikarya</taxon>
        <taxon>Ascomycota</taxon>
        <taxon>Pezizomycotina</taxon>
        <taxon>Sordariomycetes</taxon>
        <taxon>Hypocreomycetidae</taxon>
        <taxon>Glomerellales</taxon>
        <taxon>Glomerellaceae</taxon>
        <taxon>Colletotrichum</taxon>
        <taxon>Colletotrichum boninense species complex</taxon>
    </lineage>
</organism>
<feature type="compositionally biased region" description="Acidic residues" evidence="7">
    <location>
        <begin position="652"/>
        <end position="678"/>
    </location>
</feature>
<dbReference type="InterPro" id="IPR036412">
    <property type="entry name" value="HAD-like_sf"/>
</dbReference>
<feature type="region of interest" description="Disordered" evidence="7">
    <location>
        <begin position="337"/>
        <end position="372"/>
    </location>
</feature>
<dbReference type="PANTHER" id="PTHR23081:SF36">
    <property type="entry name" value="RNA POLYMERASE II SUBUNIT A C-TERMINAL DOMAIN PHOSPHATASE"/>
    <property type="match status" value="1"/>
</dbReference>
<dbReference type="Proteomes" id="UP000781932">
    <property type="component" value="Unassembled WGS sequence"/>
</dbReference>
<evidence type="ECO:0000256" key="2">
    <source>
        <dbReference type="ARBA" id="ARBA00022801"/>
    </source>
</evidence>
<dbReference type="PROSITE" id="PS50172">
    <property type="entry name" value="BRCT"/>
    <property type="match status" value="1"/>
</dbReference>
<comment type="catalytic activity">
    <reaction evidence="5 6">
        <text>O-phospho-L-threonyl-[protein] + H2O = L-threonyl-[protein] + phosphate</text>
        <dbReference type="Rhea" id="RHEA:47004"/>
        <dbReference type="Rhea" id="RHEA-COMP:11060"/>
        <dbReference type="Rhea" id="RHEA-COMP:11605"/>
        <dbReference type="ChEBI" id="CHEBI:15377"/>
        <dbReference type="ChEBI" id="CHEBI:30013"/>
        <dbReference type="ChEBI" id="CHEBI:43474"/>
        <dbReference type="ChEBI" id="CHEBI:61977"/>
        <dbReference type="EC" id="3.1.3.16"/>
    </reaction>
</comment>
<dbReference type="OrthoDB" id="10249888at2759"/>
<dbReference type="InterPro" id="IPR039189">
    <property type="entry name" value="Fcp1"/>
</dbReference>
<dbReference type="EMBL" id="JAATWM020000027">
    <property type="protein sequence ID" value="KAF9874325.1"/>
    <property type="molecule type" value="Genomic_DNA"/>
</dbReference>
<feature type="compositionally biased region" description="Basic and acidic residues" evidence="7">
    <location>
        <begin position="401"/>
        <end position="411"/>
    </location>
</feature>
<comment type="caution">
    <text evidence="10">The sequence shown here is derived from an EMBL/GenBank/DDBJ whole genome shotgun (WGS) entry which is preliminary data.</text>
</comment>
<evidence type="ECO:0000259" key="9">
    <source>
        <dbReference type="PROSITE" id="PS50969"/>
    </source>
</evidence>
<feature type="domain" description="BRCT" evidence="8">
    <location>
        <begin position="510"/>
        <end position="605"/>
    </location>
</feature>
<dbReference type="FunFam" id="3.40.50.1000:FF:000142">
    <property type="entry name" value="Similar to FCP1-like phosphatase"/>
    <property type="match status" value="1"/>
</dbReference>
<feature type="compositionally biased region" description="Polar residues" evidence="7">
    <location>
        <begin position="728"/>
        <end position="738"/>
    </location>
</feature>
<comment type="function">
    <text evidence="6">This promotes the activity of RNA polymerase II.</text>
</comment>
<name>A0A9P6I1Y2_9PEZI</name>
<dbReference type="EC" id="3.1.3.16" evidence="6"/>
<protein>
    <recommendedName>
        <fullName evidence="6">RNA polymerase II subunit A C-terminal domain phosphatase</fullName>
        <ecNumber evidence="6">3.1.3.16</ecNumber>
    </recommendedName>
</protein>
<dbReference type="Pfam" id="PF00533">
    <property type="entry name" value="BRCT"/>
    <property type="match status" value="1"/>
</dbReference>
<dbReference type="SMART" id="SM00577">
    <property type="entry name" value="CPDc"/>
    <property type="match status" value="1"/>
</dbReference>
<gene>
    <name evidence="10" type="ORF">CkaCkLH20_08308</name>
</gene>
<dbReference type="CDD" id="cd07521">
    <property type="entry name" value="HAD_FCP1-like"/>
    <property type="match status" value="1"/>
</dbReference>
<dbReference type="SUPFAM" id="SSF52113">
    <property type="entry name" value="BRCT domain"/>
    <property type="match status" value="1"/>
</dbReference>
<dbReference type="Gene3D" id="3.40.50.1000">
    <property type="entry name" value="HAD superfamily/HAD-like"/>
    <property type="match status" value="1"/>
</dbReference>
<dbReference type="InterPro" id="IPR011947">
    <property type="entry name" value="FCP1_euk"/>
</dbReference>
<feature type="compositionally biased region" description="Acidic residues" evidence="7">
    <location>
        <begin position="621"/>
        <end position="632"/>
    </location>
</feature>
<reference evidence="10" key="1">
    <citation type="submission" date="2020-03" db="EMBL/GenBank/DDBJ databases">
        <authorList>
            <person name="He L."/>
        </authorList>
    </citation>
    <scope>NUCLEOTIDE SEQUENCE</scope>
    <source>
        <strain evidence="10">CkLH20</strain>
    </source>
</reference>
<proteinExistence type="predicted"/>
<evidence type="ECO:0000313" key="10">
    <source>
        <dbReference type="EMBL" id="KAF9874325.1"/>
    </source>
</evidence>
<dbReference type="PANTHER" id="PTHR23081">
    <property type="entry name" value="RNA POLYMERASE II CTD PHOSPHATASE"/>
    <property type="match status" value="1"/>
</dbReference>
<dbReference type="InterPro" id="IPR023214">
    <property type="entry name" value="HAD_sf"/>
</dbReference>
<evidence type="ECO:0000313" key="11">
    <source>
        <dbReference type="Proteomes" id="UP000781932"/>
    </source>
</evidence>
<dbReference type="GO" id="GO:0008420">
    <property type="term" value="F:RNA polymerase II CTD heptapeptide repeat phosphatase activity"/>
    <property type="evidence" value="ECO:0007669"/>
    <property type="project" value="UniProtKB-UniRule"/>
</dbReference>
<dbReference type="SUPFAM" id="SSF56784">
    <property type="entry name" value="HAD-like"/>
    <property type="match status" value="1"/>
</dbReference>
<feature type="domain" description="FCP1 homology" evidence="9">
    <location>
        <begin position="158"/>
        <end position="338"/>
    </location>
</feature>
<dbReference type="Gene3D" id="3.40.50.10190">
    <property type="entry name" value="BRCT domain"/>
    <property type="match status" value="1"/>
</dbReference>
<accession>A0A9P6I1Y2</accession>